<comment type="subcellular location">
    <subcellularLocation>
        <location evidence="1">Cell envelope</location>
    </subcellularLocation>
</comment>
<keyword evidence="7" id="KW-1185">Reference proteome</keyword>
<evidence type="ECO:0000313" key="7">
    <source>
        <dbReference type="Proteomes" id="UP000236584"/>
    </source>
</evidence>
<dbReference type="Pfam" id="PF01497">
    <property type="entry name" value="Peripla_BP_2"/>
    <property type="match status" value="1"/>
</dbReference>
<dbReference type="Proteomes" id="UP000236584">
    <property type="component" value="Chromosome"/>
</dbReference>
<organism evidence="6 7">
    <name type="scientific">Salinigranum rubrum</name>
    <dbReference type="NCBI Taxonomy" id="755307"/>
    <lineage>
        <taxon>Archaea</taxon>
        <taxon>Methanobacteriati</taxon>
        <taxon>Methanobacteriota</taxon>
        <taxon>Stenosarchaea group</taxon>
        <taxon>Halobacteria</taxon>
        <taxon>Halobacteriales</taxon>
        <taxon>Haloferacaceae</taxon>
        <taxon>Salinigranum</taxon>
    </lineage>
</organism>
<evidence type="ECO:0000256" key="2">
    <source>
        <dbReference type="ARBA" id="ARBA00022448"/>
    </source>
</evidence>
<evidence type="ECO:0000313" key="6">
    <source>
        <dbReference type="EMBL" id="AUV81515.1"/>
    </source>
</evidence>
<dbReference type="KEGG" id="srub:C2R22_07490"/>
<dbReference type="SUPFAM" id="SSF53807">
    <property type="entry name" value="Helical backbone' metal receptor"/>
    <property type="match status" value="1"/>
</dbReference>
<dbReference type="InterPro" id="IPR002491">
    <property type="entry name" value="ABC_transptr_periplasmic_BD"/>
</dbReference>
<dbReference type="PANTHER" id="PTHR30532">
    <property type="entry name" value="IRON III DICITRATE-BINDING PERIPLASMIC PROTEIN"/>
    <property type="match status" value="1"/>
</dbReference>
<dbReference type="OrthoDB" id="304381at2157"/>
<reference evidence="6 7" key="1">
    <citation type="submission" date="2018-01" db="EMBL/GenBank/DDBJ databases">
        <title>Complete genome sequence of Salinigranum rubrum GX10T, an extremely halophilic archaeon isolated from a marine solar saltern.</title>
        <authorList>
            <person name="Han S."/>
        </authorList>
    </citation>
    <scope>NUCLEOTIDE SEQUENCE [LARGE SCALE GENOMIC DNA]</scope>
    <source>
        <strain evidence="6 7">GX10</strain>
    </source>
</reference>
<dbReference type="InterPro" id="IPR051313">
    <property type="entry name" value="Bact_iron-sidero_bind"/>
</dbReference>
<feature type="domain" description="Fe/B12 periplasmic-binding" evidence="5">
    <location>
        <begin position="87"/>
        <end position="353"/>
    </location>
</feature>
<name>A0A2I8VHX7_9EURY</name>
<dbReference type="InterPro" id="IPR006311">
    <property type="entry name" value="TAT_signal"/>
</dbReference>
<feature type="compositionally biased region" description="Low complexity" evidence="4">
    <location>
        <begin position="41"/>
        <end position="58"/>
    </location>
</feature>
<dbReference type="AlphaFoldDB" id="A0A2I8VHX7"/>
<evidence type="ECO:0000256" key="4">
    <source>
        <dbReference type="SAM" id="MobiDB-lite"/>
    </source>
</evidence>
<feature type="region of interest" description="Disordered" evidence="4">
    <location>
        <begin position="30"/>
        <end position="67"/>
    </location>
</feature>
<dbReference type="Gene3D" id="3.40.50.1980">
    <property type="entry name" value="Nitrogenase molybdenum iron protein domain"/>
    <property type="match status" value="2"/>
</dbReference>
<dbReference type="PANTHER" id="PTHR30532:SF1">
    <property type="entry name" value="IRON(3+)-HYDROXAMATE-BINDING PROTEIN FHUD"/>
    <property type="match status" value="1"/>
</dbReference>
<proteinExistence type="predicted"/>
<evidence type="ECO:0000256" key="3">
    <source>
        <dbReference type="ARBA" id="ARBA00022729"/>
    </source>
</evidence>
<protein>
    <submittedName>
        <fullName evidence="6">ABC transporter substrate-binding protein</fullName>
    </submittedName>
</protein>
<evidence type="ECO:0000256" key="1">
    <source>
        <dbReference type="ARBA" id="ARBA00004196"/>
    </source>
</evidence>
<accession>A0A2I8VHX7</accession>
<dbReference type="GeneID" id="35591922"/>
<sequence>MSDDPTQHTGPTRREYVKYGGAVVGGGLLAGCSGDGESEATRTTTGTATETTTAPTTDTPEDDSYTVSMSPVGEVTFERVPTSVLTYYPISAGTAVALGHGDSITAIGYDKQLFGDTVDYYYDSLDSVSFDWEKLGRVTPSDNPNTLDEEAFYELDSDVHFLDPALLRSGAFGWSERDVERIASNVGPWFGNYYSRTNAQPPEPYRDDYAYYDLWEYIGKIAAVFRERERYRAFESMHDDLLARIAADLPPESERPTVAIVAYSNGTFWPYDFTHDGYLWAHVRPMGVRNAFETVEGGPSADGSYDFEGLVEAQPDVMLRYWGTALGRTFVDGRESVLDHSLASEVPALRDERYYPSGHGMQGPIMNLFNLEMTAKQLYPDRFGEWPGYGDGNAYPDVPADERLFDRERVTNIVAGEF</sequence>
<keyword evidence="3" id="KW-0732">Signal</keyword>
<evidence type="ECO:0000259" key="5">
    <source>
        <dbReference type="Pfam" id="PF01497"/>
    </source>
</evidence>
<keyword evidence="2" id="KW-0813">Transport</keyword>
<gene>
    <name evidence="6" type="ORF">C2R22_07490</name>
</gene>
<dbReference type="EMBL" id="CP026309">
    <property type="protein sequence ID" value="AUV81515.1"/>
    <property type="molecule type" value="Genomic_DNA"/>
</dbReference>
<dbReference type="PROSITE" id="PS51318">
    <property type="entry name" value="TAT"/>
    <property type="match status" value="1"/>
</dbReference>
<dbReference type="RefSeq" id="WP_103425203.1">
    <property type="nucleotide sequence ID" value="NZ_CP026309.1"/>
</dbReference>